<proteinExistence type="predicted"/>
<evidence type="ECO:0000313" key="2">
    <source>
        <dbReference type="Proteomes" id="UP000034883"/>
    </source>
</evidence>
<dbReference type="RefSeq" id="WP_053237362.1">
    <property type="nucleotide sequence ID" value="NZ_CP011125.1"/>
</dbReference>
<dbReference type="KEGG" id="samy:DB32_007543"/>
<dbReference type="STRING" id="927083.DB32_007543"/>
<reference evidence="1 2" key="1">
    <citation type="submission" date="2015-03" db="EMBL/GenBank/DDBJ databases">
        <title>Genome assembly of Sandaracinus amylolyticus DSM 53668.</title>
        <authorList>
            <person name="Sharma G."/>
            <person name="Subramanian S."/>
        </authorList>
    </citation>
    <scope>NUCLEOTIDE SEQUENCE [LARGE SCALE GENOMIC DNA]</scope>
    <source>
        <strain evidence="1 2">DSM 53668</strain>
    </source>
</reference>
<dbReference type="AlphaFoldDB" id="A0A0F6SHG3"/>
<name>A0A0F6SHG3_9BACT</name>
<gene>
    <name evidence="1" type="ORF">DB32_007543</name>
</gene>
<keyword evidence="2" id="KW-1185">Reference proteome</keyword>
<accession>A0A0F6SHG3</accession>
<sequence>MIDWDALRSGRVDGRSARVRGARIGDAIGAIELDASVRYESIASGPRSHGTDGAFDILPDGRRVPVSPETLREEVAARGGRVFVAGTTFELRDGVVRRIWVRGPGLEALRIRAEEEIDRAFGRPDGVELVLGWRVHHFFAAAISIAWDAATARVEHVAFGEVIWRPRVLGAIDVLHEWLGSPLAGDPTARAPSDGSLAVRHARVNALLRAFELGSPQSFARGEFLRARALDAHPRALARLAKHAGDRRPRDFSLVILFTTLMRYRRDADRVVRGSEGWLEAGDAGVLTALALQDRASRALGAALVDIDDVLAELIAPDGRTFTEPDLVARWGWPDVDLLHLRAQEL</sequence>
<dbReference type="EMBL" id="CP011125">
    <property type="protein sequence ID" value="AKF10394.1"/>
    <property type="molecule type" value="Genomic_DNA"/>
</dbReference>
<organism evidence="1 2">
    <name type="scientific">Sandaracinus amylolyticus</name>
    <dbReference type="NCBI Taxonomy" id="927083"/>
    <lineage>
        <taxon>Bacteria</taxon>
        <taxon>Pseudomonadati</taxon>
        <taxon>Myxococcota</taxon>
        <taxon>Polyangia</taxon>
        <taxon>Polyangiales</taxon>
        <taxon>Sandaracinaceae</taxon>
        <taxon>Sandaracinus</taxon>
    </lineage>
</organism>
<evidence type="ECO:0000313" key="1">
    <source>
        <dbReference type="EMBL" id="AKF10394.1"/>
    </source>
</evidence>
<dbReference type="OrthoDB" id="10020265at2"/>
<protein>
    <submittedName>
        <fullName evidence="1">Uncharacterized protein</fullName>
    </submittedName>
</protein>
<dbReference type="Proteomes" id="UP000034883">
    <property type="component" value="Chromosome"/>
</dbReference>